<keyword evidence="2" id="KW-1185">Reference proteome</keyword>
<evidence type="ECO:0008006" key="3">
    <source>
        <dbReference type="Google" id="ProtNLM"/>
    </source>
</evidence>
<evidence type="ECO:0000313" key="2">
    <source>
        <dbReference type="Proteomes" id="UP000236584"/>
    </source>
</evidence>
<evidence type="ECO:0000313" key="1">
    <source>
        <dbReference type="EMBL" id="AUV82790.1"/>
    </source>
</evidence>
<dbReference type="InterPro" id="IPR009758">
    <property type="entry name" value="DUF1326"/>
</dbReference>
<proteinExistence type="predicted"/>
<reference evidence="1 2" key="1">
    <citation type="submission" date="2018-01" db="EMBL/GenBank/DDBJ databases">
        <title>Complete genome sequence of Salinigranum rubrum GX10T, an extremely halophilic archaeon isolated from a marine solar saltern.</title>
        <authorList>
            <person name="Han S."/>
        </authorList>
    </citation>
    <scope>NUCLEOTIDE SEQUENCE [LARGE SCALE GENOMIC DNA]</scope>
    <source>
        <strain evidence="1 2">GX10</strain>
    </source>
</reference>
<dbReference type="GeneID" id="35593433"/>
<gene>
    <name evidence="1" type="ORF">C2R22_15035</name>
</gene>
<sequence>MSVENQERWSIKGEFVEACNCSAPCQCLWNEAPDDDECTAALFWHIDEGEYEGVDLSGLTAGALVYDQGILFEGDWDLVVLVDEQATDAQAAALGDIFMGRAGGVMGAVAELVDEVKDTVVVPISYSKQNGHLSVAAGDVVAIEADAIEGFEEVPGEVSPHPLTPPSMTASTGKSTTATVSFNDEFSWDVSGNNSYFGEFEYEG</sequence>
<organism evidence="1 2">
    <name type="scientific">Salinigranum rubrum</name>
    <dbReference type="NCBI Taxonomy" id="755307"/>
    <lineage>
        <taxon>Archaea</taxon>
        <taxon>Methanobacteriati</taxon>
        <taxon>Methanobacteriota</taxon>
        <taxon>Stenosarchaea group</taxon>
        <taxon>Halobacteria</taxon>
        <taxon>Halobacteriales</taxon>
        <taxon>Haloferacaceae</taxon>
        <taxon>Salinigranum</taxon>
    </lineage>
</organism>
<accession>A0A2I8VLH5</accession>
<dbReference type="KEGG" id="srub:C2R22_15035"/>
<dbReference type="EMBL" id="CP026309">
    <property type="protein sequence ID" value="AUV82790.1"/>
    <property type="molecule type" value="Genomic_DNA"/>
</dbReference>
<name>A0A2I8VLH5_9EURY</name>
<dbReference type="OrthoDB" id="6311at2157"/>
<protein>
    <recommendedName>
        <fullName evidence="3">DUF1326 domain-containing protein</fullName>
    </recommendedName>
</protein>
<dbReference type="Pfam" id="PF07040">
    <property type="entry name" value="DUF1326"/>
    <property type="match status" value="1"/>
</dbReference>
<dbReference type="Proteomes" id="UP000236584">
    <property type="component" value="Chromosome"/>
</dbReference>
<dbReference type="RefSeq" id="WP_103426479.1">
    <property type="nucleotide sequence ID" value="NZ_CP026309.1"/>
</dbReference>
<dbReference type="AlphaFoldDB" id="A0A2I8VLH5"/>